<organism evidence="1 2">
    <name type="scientific">Arcticibacter tournemirensis</name>
    <dbReference type="NCBI Taxonomy" id="699437"/>
    <lineage>
        <taxon>Bacteria</taxon>
        <taxon>Pseudomonadati</taxon>
        <taxon>Bacteroidota</taxon>
        <taxon>Sphingobacteriia</taxon>
        <taxon>Sphingobacteriales</taxon>
        <taxon>Sphingobacteriaceae</taxon>
        <taxon>Arcticibacter</taxon>
    </lineage>
</organism>
<keyword evidence="2" id="KW-1185">Reference proteome</keyword>
<sequence>MGIGSFLPSVHKNGGWQSQYRRMIRWYEKFKDTQPGDFENPNIDGQHDILYACFQNIFFLKDWLACDASISSKLLNEYINQHVELQLCRDICNGTKHFNLNNPSIDGDFTIIREYEPFHKVWGNDRNKIIILSGGYKYELKALAWSCIGLWEKFITQHISKAKN</sequence>
<evidence type="ECO:0000313" key="1">
    <source>
        <dbReference type="EMBL" id="KAA8476830.1"/>
    </source>
</evidence>
<name>A0A5M9GR53_9SPHI</name>
<proteinExistence type="predicted"/>
<dbReference type="EMBL" id="VWNE01000040">
    <property type="protein sequence ID" value="KAA8476830.1"/>
    <property type="molecule type" value="Genomic_DNA"/>
</dbReference>
<protein>
    <submittedName>
        <fullName evidence="1">Uncharacterized protein</fullName>
    </submittedName>
</protein>
<dbReference type="RefSeq" id="WP_141814194.1">
    <property type="nucleotide sequence ID" value="NZ_VFPL01000001.1"/>
</dbReference>
<gene>
    <name evidence="1" type="ORF">F1649_19325</name>
</gene>
<reference evidence="1 2" key="1">
    <citation type="submission" date="2019-09" db="EMBL/GenBank/DDBJ databases">
        <title>Pararcticibacter amylolyticus gen. nov., sp. nov., isolated from a rottenly hemp rope, and reclassification of Pedobacter tournemirensis as Pararcticibacter tournemirensis comb. nov.</title>
        <authorList>
            <person name="Cai Y."/>
        </authorList>
    </citation>
    <scope>NUCLEOTIDE SEQUENCE [LARGE SCALE GENOMIC DNA]</scope>
    <source>
        <strain evidence="1 2">TF5-37.2-LB10</strain>
    </source>
</reference>
<dbReference type="OrthoDB" id="4737579at2"/>
<evidence type="ECO:0000313" key="2">
    <source>
        <dbReference type="Proteomes" id="UP000322918"/>
    </source>
</evidence>
<comment type="caution">
    <text evidence="1">The sequence shown here is derived from an EMBL/GenBank/DDBJ whole genome shotgun (WGS) entry which is preliminary data.</text>
</comment>
<accession>A0A5M9GR53</accession>
<dbReference type="Proteomes" id="UP000322918">
    <property type="component" value="Unassembled WGS sequence"/>
</dbReference>
<dbReference type="AlphaFoldDB" id="A0A5M9GR53"/>